<dbReference type="PROSITE" id="PS50850">
    <property type="entry name" value="MFS"/>
    <property type="match status" value="1"/>
</dbReference>
<dbReference type="InterPro" id="IPR011701">
    <property type="entry name" value="MFS"/>
</dbReference>
<feature type="transmembrane region" description="Helical" evidence="4">
    <location>
        <begin position="82"/>
        <end position="108"/>
    </location>
</feature>
<keyword evidence="1 4" id="KW-0812">Transmembrane</keyword>
<evidence type="ECO:0000256" key="3">
    <source>
        <dbReference type="ARBA" id="ARBA00023136"/>
    </source>
</evidence>
<evidence type="ECO:0000256" key="2">
    <source>
        <dbReference type="ARBA" id="ARBA00022989"/>
    </source>
</evidence>
<dbReference type="Pfam" id="PF07690">
    <property type="entry name" value="MFS_1"/>
    <property type="match status" value="1"/>
</dbReference>
<dbReference type="PANTHER" id="PTHR23546:SF1">
    <property type="entry name" value="MEMBRANE PROTEIN"/>
    <property type="match status" value="1"/>
</dbReference>
<dbReference type="EMBL" id="FUIE01000054">
    <property type="protein sequence ID" value="SJM64380.1"/>
    <property type="molecule type" value="Genomic_DNA"/>
</dbReference>
<feature type="domain" description="Major facilitator superfamily (MFS) profile" evidence="5">
    <location>
        <begin position="16"/>
        <end position="400"/>
    </location>
</feature>
<dbReference type="RefSeq" id="WP_087140903.1">
    <property type="nucleotide sequence ID" value="NZ_FUIE01000054.1"/>
</dbReference>
<dbReference type="Proteomes" id="UP000195766">
    <property type="component" value="Unassembled WGS sequence"/>
</dbReference>
<dbReference type="InterPro" id="IPR020846">
    <property type="entry name" value="MFS_dom"/>
</dbReference>
<proteinExistence type="predicted"/>
<sequence>MTSATTTAAAPGGAFSLKPLLFTAGVGSMSMMAFVAVVGPMARLLGLQPWHVGAAVTAAGLAWMLMARFWGARSDEVGRRKVLLIALAGFAVSYAALGLFMSAALALVPAAIVSFLGMTAARTAAGAFYAAVPPICAAVVADQTAPHERARAMGAVGAASSLGIVFGPGAAGLLAGWSLSASLLIISALPVLAFIAVWRFLPADAPHESRKKSALKLSDVRIRRAVVTAFAAMCGVVVCQVVVGFLALDRFGLSPNEAARTAGIALAVVGVVLFTAQMVLRRLNWTPSRFIRIGGSIAAMGFVGAAFAATPLQLWAAYGVIAAGMGWVYPSQSALAANAVEAHEQGAAAGAVGAAQGLGAVLGPLAGTVAYQAAHGAPYAVSAVMILIAALWPATRLKVG</sequence>
<name>A0A1R4G829_BREDI</name>
<evidence type="ECO:0000313" key="6">
    <source>
        <dbReference type="EMBL" id="SJM64380.1"/>
    </source>
</evidence>
<feature type="transmembrane region" description="Helical" evidence="4">
    <location>
        <begin position="258"/>
        <end position="278"/>
    </location>
</feature>
<accession>A0A1R4G829</accession>
<feature type="transmembrane region" description="Helical" evidence="4">
    <location>
        <begin position="377"/>
        <end position="395"/>
    </location>
</feature>
<dbReference type="CDD" id="cd17330">
    <property type="entry name" value="MFS_SLC46_TetA_like"/>
    <property type="match status" value="1"/>
</dbReference>
<evidence type="ECO:0000313" key="7">
    <source>
        <dbReference type="Proteomes" id="UP000195766"/>
    </source>
</evidence>
<dbReference type="AlphaFoldDB" id="A0A1R4G829"/>
<protein>
    <submittedName>
        <fullName evidence="6">Transporter, putative</fullName>
    </submittedName>
</protein>
<evidence type="ECO:0000256" key="1">
    <source>
        <dbReference type="ARBA" id="ARBA00022692"/>
    </source>
</evidence>
<dbReference type="OrthoDB" id="9764259at2"/>
<dbReference type="SUPFAM" id="SSF103473">
    <property type="entry name" value="MFS general substrate transporter"/>
    <property type="match status" value="1"/>
</dbReference>
<feature type="transmembrane region" description="Helical" evidence="4">
    <location>
        <begin position="222"/>
        <end position="246"/>
    </location>
</feature>
<reference evidence="6 7" key="1">
    <citation type="submission" date="2017-02" db="EMBL/GenBank/DDBJ databases">
        <authorList>
            <person name="Peterson S.W."/>
        </authorList>
    </citation>
    <scope>NUCLEOTIDE SEQUENCE [LARGE SCALE GENOMIC DNA]</scope>
    <source>
        <strain evidence="6 7">3F5N</strain>
    </source>
</reference>
<gene>
    <name evidence="6" type="ORF">FM111_10420</name>
</gene>
<organism evidence="6 7">
    <name type="scientific">Brevundimonas diminuta 3F5N</name>
    <dbReference type="NCBI Taxonomy" id="1255603"/>
    <lineage>
        <taxon>Bacteria</taxon>
        <taxon>Pseudomonadati</taxon>
        <taxon>Pseudomonadota</taxon>
        <taxon>Alphaproteobacteria</taxon>
        <taxon>Caulobacterales</taxon>
        <taxon>Caulobacteraceae</taxon>
        <taxon>Brevundimonas</taxon>
    </lineage>
</organism>
<feature type="transmembrane region" description="Helical" evidence="4">
    <location>
        <begin position="20"/>
        <end position="38"/>
    </location>
</feature>
<feature type="transmembrane region" description="Helical" evidence="4">
    <location>
        <begin position="153"/>
        <end position="175"/>
    </location>
</feature>
<dbReference type="InterPro" id="IPR036259">
    <property type="entry name" value="MFS_trans_sf"/>
</dbReference>
<keyword evidence="3 4" id="KW-0472">Membrane</keyword>
<feature type="transmembrane region" description="Helical" evidence="4">
    <location>
        <begin position="120"/>
        <end position="141"/>
    </location>
</feature>
<feature type="transmembrane region" description="Helical" evidence="4">
    <location>
        <begin position="181"/>
        <end position="201"/>
    </location>
</feature>
<feature type="transmembrane region" description="Helical" evidence="4">
    <location>
        <begin position="50"/>
        <end position="70"/>
    </location>
</feature>
<feature type="transmembrane region" description="Helical" evidence="4">
    <location>
        <begin position="290"/>
        <end position="309"/>
    </location>
</feature>
<evidence type="ECO:0000259" key="5">
    <source>
        <dbReference type="PROSITE" id="PS50850"/>
    </source>
</evidence>
<dbReference type="Gene3D" id="1.20.1250.20">
    <property type="entry name" value="MFS general substrate transporter like domains"/>
    <property type="match status" value="1"/>
</dbReference>
<keyword evidence="2 4" id="KW-1133">Transmembrane helix</keyword>
<dbReference type="PANTHER" id="PTHR23546">
    <property type="entry name" value="TRANSPORT PROTEIN"/>
    <property type="match status" value="1"/>
</dbReference>
<evidence type="ECO:0000256" key="4">
    <source>
        <dbReference type="SAM" id="Phobius"/>
    </source>
</evidence>
<dbReference type="GO" id="GO:0022857">
    <property type="term" value="F:transmembrane transporter activity"/>
    <property type="evidence" value="ECO:0007669"/>
    <property type="project" value="InterPro"/>
</dbReference>